<keyword evidence="4" id="KW-0804">Transcription</keyword>
<organism evidence="7 8">
    <name type="scientific">Runella aurantiaca</name>
    <dbReference type="NCBI Taxonomy" id="2282308"/>
    <lineage>
        <taxon>Bacteria</taxon>
        <taxon>Pseudomonadati</taxon>
        <taxon>Bacteroidota</taxon>
        <taxon>Cytophagia</taxon>
        <taxon>Cytophagales</taxon>
        <taxon>Spirosomataceae</taxon>
        <taxon>Runella</taxon>
    </lineage>
</organism>
<keyword evidence="2" id="KW-0805">Transcription regulation</keyword>
<dbReference type="InterPro" id="IPR013325">
    <property type="entry name" value="RNA_pol_sigma_r2"/>
</dbReference>
<dbReference type="PANTHER" id="PTHR43133">
    <property type="entry name" value="RNA POLYMERASE ECF-TYPE SIGMA FACTO"/>
    <property type="match status" value="1"/>
</dbReference>
<comment type="similarity">
    <text evidence="1">Belongs to the sigma-70 factor family. ECF subfamily.</text>
</comment>
<dbReference type="RefSeq" id="WP_114463920.1">
    <property type="nucleotide sequence ID" value="NZ_QPIW01000033.1"/>
</dbReference>
<keyword evidence="3" id="KW-0731">Sigma factor</keyword>
<evidence type="ECO:0000256" key="4">
    <source>
        <dbReference type="ARBA" id="ARBA00023163"/>
    </source>
</evidence>
<dbReference type="SUPFAM" id="SSF88946">
    <property type="entry name" value="Sigma2 domain of RNA polymerase sigma factors"/>
    <property type="match status" value="1"/>
</dbReference>
<dbReference type="NCBIfam" id="TIGR02937">
    <property type="entry name" value="sigma70-ECF"/>
    <property type="match status" value="1"/>
</dbReference>
<evidence type="ECO:0000313" key="8">
    <source>
        <dbReference type="Proteomes" id="UP000253141"/>
    </source>
</evidence>
<proteinExistence type="inferred from homology"/>
<dbReference type="InterPro" id="IPR013324">
    <property type="entry name" value="RNA_pol_sigma_r3/r4-like"/>
</dbReference>
<dbReference type="CDD" id="cd06171">
    <property type="entry name" value="Sigma70_r4"/>
    <property type="match status" value="1"/>
</dbReference>
<name>A0A369I375_9BACT</name>
<dbReference type="InterPro" id="IPR007627">
    <property type="entry name" value="RNA_pol_sigma70_r2"/>
</dbReference>
<evidence type="ECO:0000259" key="6">
    <source>
        <dbReference type="Pfam" id="PF08281"/>
    </source>
</evidence>
<dbReference type="InterPro" id="IPR039425">
    <property type="entry name" value="RNA_pol_sigma-70-like"/>
</dbReference>
<reference evidence="7 8" key="1">
    <citation type="submission" date="2018-07" db="EMBL/GenBank/DDBJ databases">
        <title>Genome analysis of Runella aurantiaca.</title>
        <authorList>
            <person name="Yang X."/>
        </authorList>
    </citation>
    <scope>NUCLEOTIDE SEQUENCE [LARGE SCALE GENOMIC DNA]</scope>
    <source>
        <strain evidence="7 8">YX9</strain>
    </source>
</reference>
<dbReference type="InterPro" id="IPR036388">
    <property type="entry name" value="WH-like_DNA-bd_sf"/>
</dbReference>
<feature type="domain" description="RNA polymerase sigma factor 70 region 4 type 2" evidence="6">
    <location>
        <begin position="134"/>
        <end position="183"/>
    </location>
</feature>
<dbReference type="Proteomes" id="UP000253141">
    <property type="component" value="Unassembled WGS sequence"/>
</dbReference>
<evidence type="ECO:0000256" key="2">
    <source>
        <dbReference type="ARBA" id="ARBA00023015"/>
    </source>
</evidence>
<gene>
    <name evidence="7" type="ORF">DVG78_26015</name>
</gene>
<dbReference type="Pfam" id="PF08281">
    <property type="entry name" value="Sigma70_r4_2"/>
    <property type="match status" value="1"/>
</dbReference>
<protein>
    <submittedName>
        <fullName evidence="7">Sigma-70 family RNA polymerase sigma factor</fullName>
    </submittedName>
</protein>
<feature type="domain" description="RNA polymerase sigma-70 region 2" evidence="5">
    <location>
        <begin position="31"/>
        <end position="92"/>
    </location>
</feature>
<dbReference type="InterPro" id="IPR013249">
    <property type="entry name" value="RNA_pol_sigma70_r4_t2"/>
</dbReference>
<accession>A0A369I375</accession>
<dbReference type="OrthoDB" id="9150024at2"/>
<sequence>MVKLPDNQSTFSDLQLWIQLKNGSELALGKLIKKYFNPLQNYGYKFVRDEDFVKDCVQEVFIEVWQRRDRLSTPDSVRAYLLSSVRKRVLREGFRQQIIKEDEPLDLENNWHFVELPHERLMIEAEHEAQLKHKIGALLNQLPKRQREAIYLQFYQNLEREEIAQIMDIHPQSVSNLLQTAFKLFRENWQVIYALLGMFDLFIF</sequence>
<evidence type="ECO:0000256" key="3">
    <source>
        <dbReference type="ARBA" id="ARBA00023082"/>
    </source>
</evidence>
<dbReference type="Gene3D" id="1.10.10.10">
    <property type="entry name" value="Winged helix-like DNA-binding domain superfamily/Winged helix DNA-binding domain"/>
    <property type="match status" value="1"/>
</dbReference>
<comment type="caution">
    <text evidence="7">The sequence shown here is derived from an EMBL/GenBank/DDBJ whole genome shotgun (WGS) entry which is preliminary data.</text>
</comment>
<evidence type="ECO:0000313" key="7">
    <source>
        <dbReference type="EMBL" id="RDB02927.1"/>
    </source>
</evidence>
<dbReference type="InterPro" id="IPR014284">
    <property type="entry name" value="RNA_pol_sigma-70_dom"/>
</dbReference>
<dbReference type="AlphaFoldDB" id="A0A369I375"/>
<dbReference type="EMBL" id="QPIW01000033">
    <property type="protein sequence ID" value="RDB02927.1"/>
    <property type="molecule type" value="Genomic_DNA"/>
</dbReference>
<dbReference type="SUPFAM" id="SSF88659">
    <property type="entry name" value="Sigma3 and sigma4 domains of RNA polymerase sigma factors"/>
    <property type="match status" value="1"/>
</dbReference>
<keyword evidence="8" id="KW-1185">Reference proteome</keyword>
<dbReference type="GO" id="GO:0006352">
    <property type="term" value="P:DNA-templated transcription initiation"/>
    <property type="evidence" value="ECO:0007669"/>
    <property type="project" value="InterPro"/>
</dbReference>
<dbReference type="GO" id="GO:0016987">
    <property type="term" value="F:sigma factor activity"/>
    <property type="evidence" value="ECO:0007669"/>
    <property type="project" value="UniProtKB-KW"/>
</dbReference>
<dbReference type="PANTHER" id="PTHR43133:SF46">
    <property type="entry name" value="RNA POLYMERASE SIGMA-70 FACTOR ECF SUBFAMILY"/>
    <property type="match status" value="1"/>
</dbReference>
<dbReference type="Pfam" id="PF04542">
    <property type="entry name" value="Sigma70_r2"/>
    <property type="match status" value="1"/>
</dbReference>
<dbReference type="Gene3D" id="1.10.1740.10">
    <property type="match status" value="1"/>
</dbReference>
<evidence type="ECO:0000256" key="1">
    <source>
        <dbReference type="ARBA" id="ARBA00010641"/>
    </source>
</evidence>
<evidence type="ECO:0000259" key="5">
    <source>
        <dbReference type="Pfam" id="PF04542"/>
    </source>
</evidence>
<dbReference type="GO" id="GO:0003677">
    <property type="term" value="F:DNA binding"/>
    <property type="evidence" value="ECO:0007669"/>
    <property type="project" value="InterPro"/>
</dbReference>